<dbReference type="PANTHER" id="PTHR48070">
    <property type="entry name" value="ESTERASE OVCA2"/>
    <property type="match status" value="1"/>
</dbReference>
<sequence length="217" mass="23782">MEPTKMRILCLHGKFQNGSAFANKIGGAKRKLSRVYDLHFLDGPIPLEDENENNSNNPKAWWLKDEETGKHINIEEAFEYVKEITSGQTYDAILGFSQGGTLATGLAIGGVVPGVRAVVTAGSPFVQDVLDVAKHVADATPMDDNEMNLYQKGFNMPKFHMAGETDQLISVDSTKLLCENGGNGQFVVHEKGHLFPTRAALVNQVMEFLEISLCDAK</sequence>
<dbReference type="Pfam" id="PF03959">
    <property type="entry name" value="FSH1"/>
    <property type="match status" value="1"/>
</dbReference>
<name>A0A6V2JXL1_9STRA</name>
<accession>A0A6V2JXL1</accession>
<dbReference type="InterPro" id="IPR005645">
    <property type="entry name" value="FSH-like_dom"/>
</dbReference>
<keyword evidence="1" id="KW-0378">Hydrolase</keyword>
<reference evidence="4" key="1">
    <citation type="submission" date="2021-01" db="EMBL/GenBank/DDBJ databases">
        <authorList>
            <person name="Corre E."/>
            <person name="Pelletier E."/>
            <person name="Niang G."/>
            <person name="Scheremetjew M."/>
            <person name="Finn R."/>
            <person name="Kale V."/>
            <person name="Holt S."/>
            <person name="Cochrane G."/>
            <person name="Meng A."/>
            <person name="Brown T."/>
            <person name="Cohen L."/>
        </authorList>
    </citation>
    <scope>NUCLEOTIDE SEQUENCE</scope>
    <source>
        <strain evidence="4">GSO104</strain>
    </source>
</reference>
<dbReference type="EMBL" id="HBNS01036554">
    <property type="protein sequence ID" value="CAE4633167.1"/>
    <property type="molecule type" value="Transcribed_RNA"/>
</dbReference>
<dbReference type="EMBL" id="HBNS01036548">
    <property type="protein sequence ID" value="CAE4633158.1"/>
    <property type="molecule type" value="Transcribed_RNA"/>
</dbReference>
<evidence type="ECO:0000313" key="3">
    <source>
        <dbReference type="EMBL" id="CAE4633158.1"/>
    </source>
</evidence>
<dbReference type="AlphaFoldDB" id="A0A6V2JXL1"/>
<dbReference type="GO" id="GO:0016787">
    <property type="term" value="F:hydrolase activity"/>
    <property type="evidence" value="ECO:0007669"/>
    <property type="project" value="UniProtKB-KW"/>
</dbReference>
<feature type="domain" description="Serine hydrolase" evidence="2">
    <location>
        <begin position="2"/>
        <end position="204"/>
    </location>
</feature>
<dbReference type="GO" id="GO:0005634">
    <property type="term" value="C:nucleus"/>
    <property type="evidence" value="ECO:0007669"/>
    <property type="project" value="TreeGrafter"/>
</dbReference>
<evidence type="ECO:0000313" key="4">
    <source>
        <dbReference type="EMBL" id="CAE4633167.1"/>
    </source>
</evidence>
<proteinExistence type="predicted"/>
<protein>
    <recommendedName>
        <fullName evidence="2">Serine hydrolase domain-containing protein</fullName>
    </recommendedName>
</protein>
<dbReference type="Gene3D" id="3.40.50.1820">
    <property type="entry name" value="alpha/beta hydrolase"/>
    <property type="match status" value="1"/>
</dbReference>
<evidence type="ECO:0000259" key="2">
    <source>
        <dbReference type="Pfam" id="PF03959"/>
    </source>
</evidence>
<dbReference type="PANTHER" id="PTHR48070:SF6">
    <property type="entry name" value="ESTERASE OVCA2"/>
    <property type="match status" value="1"/>
</dbReference>
<dbReference type="InterPro" id="IPR050593">
    <property type="entry name" value="LovG"/>
</dbReference>
<dbReference type="InterPro" id="IPR029058">
    <property type="entry name" value="AB_hydrolase_fold"/>
</dbReference>
<evidence type="ECO:0000256" key="1">
    <source>
        <dbReference type="ARBA" id="ARBA00022801"/>
    </source>
</evidence>
<gene>
    <name evidence="3" type="ORF">DBRI00130_LOCUS28547</name>
    <name evidence="4" type="ORF">DBRI00130_LOCUS28552</name>
</gene>
<organism evidence="4">
    <name type="scientific">Ditylum brightwellii</name>
    <dbReference type="NCBI Taxonomy" id="49249"/>
    <lineage>
        <taxon>Eukaryota</taxon>
        <taxon>Sar</taxon>
        <taxon>Stramenopiles</taxon>
        <taxon>Ochrophyta</taxon>
        <taxon>Bacillariophyta</taxon>
        <taxon>Mediophyceae</taxon>
        <taxon>Lithodesmiophycidae</taxon>
        <taxon>Lithodesmiales</taxon>
        <taxon>Lithodesmiaceae</taxon>
        <taxon>Ditylum</taxon>
    </lineage>
</organism>
<dbReference type="GO" id="GO:0005737">
    <property type="term" value="C:cytoplasm"/>
    <property type="evidence" value="ECO:0007669"/>
    <property type="project" value="TreeGrafter"/>
</dbReference>
<dbReference type="SUPFAM" id="SSF53474">
    <property type="entry name" value="alpha/beta-Hydrolases"/>
    <property type="match status" value="1"/>
</dbReference>